<accession>A0A816JE45</accession>
<dbReference type="EMBL" id="HG994368">
    <property type="protein sequence ID" value="CAF1827816.1"/>
    <property type="molecule type" value="Genomic_DNA"/>
</dbReference>
<name>A0A816JE45_BRANA</name>
<sequence length="138" mass="15526">MVYTYFSVDPWILAARPNEYHEALRAGNLYLNSTPVTKFYLDTNILAIEAFTNRLSHVHVSVAGLHTYLTKSNNQNGWSYVSCTGCSRKLDKSWTALYRNKCVSPKITGVLRLMAVEGMSFQAALWILMGSSTFSKFG</sequence>
<dbReference type="Proteomes" id="UP001295469">
    <property type="component" value="Chromosome C04"/>
</dbReference>
<protein>
    <submittedName>
        <fullName evidence="1">(rape) hypothetical protein</fullName>
    </submittedName>
</protein>
<proteinExistence type="predicted"/>
<organism evidence="1">
    <name type="scientific">Brassica napus</name>
    <name type="common">Rape</name>
    <dbReference type="NCBI Taxonomy" id="3708"/>
    <lineage>
        <taxon>Eukaryota</taxon>
        <taxon>Viridiplantae</taxon>
        <taxon>Streptophyta</taxon>
        <taxon>Embryophyta</taxon>
        <taxon>Tracheophyta</taxon>
        <taxon>Spermatophyta</taxon>
        <taxon>Magnoliopsida</taxon>
        <taxon>eudicotyledons</taxon>
        <taxon>Gunneridae</taxon>
        <taxon>Pentapetalae</taxon>
        <taxon>rosids</taxon>
        <taxon>malvids</taxon>
        <taxon>Brassicales</taxon>
        <taxon>Brassicaceae</taxon>
        <taxon>Brassiceae</taxon>
        <taxon>Brassica</taxon>
    </lineage>
</organism>
<dbReference type="Gramene" id="CDY02056">
    <property type="protein sequence ID" value="CDY02056"/>
    <property type="gene ID" value="GSBRNA2T00113411001"/>
</dbReference>
<reference evidence="1" key="1">
    <citation type="submission" date="2021-01" db="EMBL/GenBank/DDBJ databases">
        <authorList>
            <consortium name="Genoscope - CEA"/>
            <person name="William W."/>
        </authorList>
    </citation>
    <scope>NUCLEOTIDE SEQUENCE</scope>
</reference>
<dbReference type="AlphaFoldDB" id="A0A816JE45"/>
<dbReference type="OMA" id="NNQNGWS"/>
<gene>
    <name evidence="1" type="ORF">DARMORV10_C04P20210.1</name>
</gene>
<evidence type="ECO:0000313" key="1">
    <source>
        <dbReference type="EMBL" id="CAF1827816.1"/>
    </source>
</evidence>